<dbReference type="GO" id="GO:0006281">
    <property type="term" value="P:DNA repair"/>
    <property type="evidence" value="ECO:0007669"/>
    <property type="project" value="TreeGrafter"/>
</dbReference>
<dbReference type="GO" id="GO:2000042">
    <property type="term" value="P:negative regulation of double-strand break repair via homologous recombination"/>
    <property type="evidence" value="ECO:0007669"/>
    <property type="project" value="TreeGrafter"/>
</dbReference>
<dbReference type="EMBL" id="CM015726">
    <property type="protein sequence ID" value="KAF3699983.1"/>
    <property type="molecule type" value="Genomic_DNA"/>
</dbReference>
<dbReference type="GO" id="GO:0005829">
    <property type="term" value="C:cytosol"/>
    <property type="evidence" value="ECO:0007669"/>
    <property type="project" value="TreeGrafter"/>
</dbReference>
<dbReference type="AlphaFoldDB" id="A0A6G1QCC8"/>
<organism evidence="1 2">
    <name type="scientific">Channa argus</name>
    <name type="common">Northern snakehead</name>
    <name type="synonym">Ophicephalus argus</name>
    <dbReference type="NCBI Taxonomy" id="215402"/>
    <lineage>
        <taxon>Eukaryota</taxon>
        <taxon>Metazoa</taxon>
        <taxon>Chordata</taxon>
        <taxon>Craniata</taxon>
        <taxon>Vertebrata</taxon>
        <taxon>Euteleostomi</taxon>
        <taxon>Actinopterygii</taxon>
        <taxon>Neopterygii</taxon>
        <taxon>Teleostei</taxon>
        <taxon>Neoteleostei</taxon>
        <taxon>Acanthomorphata</taxon>
        <taxon>Anabantaria</taxon>
        <taxon>Anabantiformes</taxon>
        <taxon>Channoidei</taxon>
        <taxon>Channidae</taxon>
        <taxon>Channa</taxon>
    </lineage>
</organism>
<reference evidence="2" key="2">
    <citation type="submission" date="2019-02" db="EMBL/GenBank/DDBJ databases">
        <title>Opniocepnalus argus Var Kimnra genome.</title>
        <authorList>
            <person name="Zhou C."/>
            <person name="Xiao S."/>
        </authorList>
    </citation>
    <scope>NUCLEOTIDE SEQUENCE [LARGE SCALE GENOMIC DNA]</scope>
</reference>
<dbReference type="PANTHER" id="PTHR33962:SF1">
    <property type="entry name" value="RECQ-MEDIATED GENOME INSTABILITY PROTEIN 2"/>
    <property type="match status" value="1"/>
</dbReference>
<dbReference type="PANTHER" id="PTHR33962">
    <property type="entry name" value="RECQ-MEDIATED GENOME INSTABILITY PROTEIN 2 RMI2"/>
    <property type="match status" value="1"/>
</dbReference>
<gene>
    <name evidence="1" type="ORF">EXN66_Car015670</name>
</gene>
<evidence type="ECO:0000313" key="1">
    <source>
        <dbReference type="EMBL" id="KAF3699983.1"/>
    </source>
</evidence>
<sequence length="140" mass="15639">MYKPEQRTVDKKRPPPVKVLSGQLRTADNVDGYVLRLGRGRSLLVSLVWMQGTVLEVQLERDTVLLMDEMGTFAVQGINNIPKGKPCLSPGKYVMVMGVIQAISPEPVIRAVKMADLSELAALHRQMWKLEVEDLQQVLA</sequence>
<dbReference type="GO" id="GO:0016607">
    <property type="term" value="C:nuclear speck"/>
    <property type="evidence" value="ECO:0007669"/>
    <property type="project" value="TreeGrafter"/>
</dbReference>
<dbReference type="GO" id="GO:0043007">
    <property type="term" value="P:maintenance of rDNA"/>
    <property type="evidence" value="ECO:0007669"/>
    <property type="project" value="TreeGrafter"/>
</dbReference>
<name>A0A6G1QCC8_CHAAH</name>
<dbReference type="Pfam" id="PF16100">
    <property type="entry name" value="RMI2"/>
    <property type="match status" value="1"/>
</dbReference>
<dbReference type="InterPro" id="IPR012340">
    <property type="entry name" value="NA-bd_OB-fold"/>
</dbReference>
<proteinExistence type="predicted"/>
<keyword evidence="2" id="KW-1185">Reference proteome</keyword>
<evidence type="ECO:0000313" key="2">
    <source>
        <dbReference type="Proteomes" id="UP000503349"/>
    </source>
</evidence>
<accession>A0A6G1QCC8</accession>
<dbReference type="Proteomes" id="UP000503349">
    <property type="component" value="Chromosome 15"/>
</dbReference>
<dbReference type="OrthoDB" id="10024265at2759"/>
<protein>
    <submittedName>
        <fullName evidence="1">RecQ-mediated genome instability protein 2</fullName>
    </submittedName>
</protein>
<dbReference type="InterPro" id="IPR032245">
    <property type="entry name" value="RMI2"/>
</dbReference>
<dbReference type="GO" id="GO:0033045">
    <property type="term" value="P:regulation of sister chromatid segregation"/>
    <property type="evidence" value="ECO:0007669"/>
    <property type="project" value="TreeGrafter"/>
</dbReference>
<dbReference type="Gene3D" id="2.40.50.140">
    <property type="entry name" value="Nucleic acid-binding proteins"/>
    <property type="match status" value="1"/>
</dbReference>
<reference evidence="1 2" key="1">
    <citation type="submission" date="2019-02" db="EMBL/GenBank/DDBJ databases">
        <title>Opniocepnalus argus genome.</title>
        <authorList>
            <person name="Zhou C."/>
            <person name="Xiao S."/>
        </authorList>
    </citation>
    <scope>NUCLEOTIDE SEQUENCE [LARGE SCALE GENOMIC DNA]</scope>
    <source>
        <strain evidence="1">OARG1902GOOAL</strain>
        <tissue evidence="1">Muscle</tissue>
    </source>
</reference>